<dbReference type="FunFam" id="3.50.50.60:FF:000245">
    <property type="entry name" value="Ubiquinone biosynthesis monooxygenase COQ6, mitochondrial"/>
    <property type="match status" value="1"/>
</dbReference>
<dbReference type="SUPFAM" id="SSF50475">
    <property type="entry name" value="FMN-binding split barrel"/>
    <property type="match status" value="1"/>
</dbReference>
<dbReference type="GO" id="GO:0010181">
    <property type="term" value="F:FMN binding"/>
    <property type="evidence" value="ECO:0007669"/>
    <property type="project" value="InterPro"/>
</dbReference>
<comment type="subcellular location">
    <subcellularLocation>
        <location evidence="11">Mitochondrion inner membrane</location>
        <topology evidence="11">Peripheral membrane protein</topology>
        <orientation evidence="11">Matrix side</orientation>
    </subcellularLocation>
</comment>
<dbReference type="InterPro" id="IPR051205">
    <property type="entry name" value="UbiH/COQ6_monooxygenase"/>
</dbReference>
<evidence type="ECO:0000313" key="15">
    <source>
        <dbReference type="Proteomes" id="UP000053789"/>
    </source>
</evidence>
<reference evidence="14" key="1">
    <citation type="submission" date="2015-01" db="EMBL/GenBank/DDBJ databases">
        <title>The Genome Sequence of Cladophialophora bantiana CBS 173.52.</title>
        <authorList>
            <consortium name="The Broad Institute Genomics Platform"/>
            <person name="Cuomo C."/>
            <person name="de Hoog S."/>
            <person name="Gorbushina A."/>
            <person name="Stielow B."/>
            <person name="Teixiera M."/>
            <person name="Abouelleil A."/>
            <person name="Chapman S.B."/>
            <person name="Priest M."/>
            <person name="Young S.K."/>
            <person name="Wortman J."/>
            <person name="Nusbaum C."/>
            <person name="Birren B."/>
        </authorList>
    </citation>
    <scope>NUCLEOTIDE SEQUENCE [LARGE SCALE GENOMIC DNA]</scope>
    <source>
        <strain evidence="14">CBS 173.52</strain>
    </source>
</reference>
<evidence type="ECO:0000256" key="6">
    <source>
        <dbReference type="ARBA" id="ARBA00022827"/>
    </source>
</evidence>
<dbReference type="Gene3D" id="2.30.110.10">
    <property type="entry name" value="Electron Transport, Fmn-binding Protein, Chain A"/>
    <property type="match status" value="1"/>
</dbReference>
<dbReference type="AlphaFoldDB" id="A0A0D2G0L3"/>
<feature type="region of interest" description="Disordered" evidence="12">
    <location>
        <begin position="53"/>
        <end position="133"/>
    </location>
</feature>
<evidence type="ECO:0000256" key="1">
    <source>
        <dbReference type="ARBA" id="ARBA00001974"/>
    </source>
</evidence>
<protein>
    <recommendedName>
        <fullName evidence="11">Ubiquinone biosynthesis monooxygenase COQ6, mitochondrial</fullName>
        <ecNumber evidence="11">1.14.15.45</ecNumber>
    </recommendedName>
    <alternativeName>
        <fullName evidence="11">2-methoxy-6-polyprenolphenol 4-hydroxylase</fullName>
        <ecNumber evidence="11">1.14.15.46</ecNumber>
    </alternativeName>
</protein>
<dbReference type="Pfam" id="PF01613">
    <property type="entry name" value="Flavin_Reduct"/>
    <property type="match status" value="1"/>
</dbReference>
<keyword evidence="6 11" id="KW-0274">FAD</keyword>
<dbReference type="OrthoDB" id="683240at2759"/>
<sequence>MSSIRGSGNLIGMSSGCSPLLNRGTLHSQFQRVCRVYGGHFCALQQISGVCRRPSSTVTSSRAPADSKATSLCANVRRSTSSKAVQKSRPAKERDESESESLSDPSHTQPFDSGTISAVSKGQTSDDVRHIHPEIRRERPLRERVKGLMRHVPHPVAVITSTDTSASADGGPSTWRGATVSSFNTVTLDPTPIVSFNIKQISATYAAIRASGLFNVHLFLCDRMGREIAERFARGNVYCPFHSSDGTLATFARWRSDTPSALPPNSPPIIQYFPKLRVRCRYLPEKAVEIEDHMVLFGEVEHVYDRLDGVDDSNVYVTKAWLIKMPAKLSVADTRFMCIQCRKTLSSTRLRRFASTNASSPPEIFDIVTVGGGPAGLALLAALKSSPITSHLKTALIETQDLSKLRQWSSPEDKYSNRASSLTPSSVFFLEKTGAWQHVDQSRVQAYDEMQVWDAANDATIQFDWTAETSKYNAPPRTVASMTENANLTRGLLERIAQLGAESSLFSRTSVSSITNGEDDPNGLNLSTWPVLTLESKAPSPHLSPEHPSTIAARLLVGADGFNSPVRSFAGIASRGWDYNRHGVVATLTVQSTDDNSSNTEDFDLFSEEPLVNRATAYQRFLPDLGGPIAILPLPNNHASLVWSTTPSNASYLKSLPPEAQLVMINAALRLSQTDIRYMFTLPPSDPDQHENELRWRLQHTPPPAISRPVPIITAVQENTLASFPLRLRHATSLTGPRIALIGDAAHTVHPLAGQGLNLGLGDAASLANTVAYAVDHGMDIGDGLALERYNADRFGKGLVMAGGVDALNWMYQLGSGGEGGILSRLVGQARGLGMKVVDSGLVPGLKSLIMKQAS</sequence>
<comment type="subunit">
    <text evidence="11">Component of a multi-subunit COQ enzyme complex, composed of at least COQ3, COQ4, COQ5, COQ6, COQ7 and COQ9.</text>
</comment>
<dbReference type="GeneID" id="27700194"/>
<keyword evidence="10 11" id="KW-0472">Membrane</keyword>
<feature type="domain" description="Flavin reductase like" evidence="13">
    <location>
        <begin position="149"/>
        <end position="323"/>
    </location>
</feature>
<dbReference type="InterPro" id="IPR002938">
    <property type="entry name" value="FAD-bd"/>
</dbReference>
<keyword evidence="9 11" id="KW-0496">Mitochondrion</keyword>
<comment type="cofactor">
    <cofactor evidence="1 11">
        <name>FAD</name>
        <dbReference type="ChEBI" id="CHEBI:57692"/>
    </cofactor>
</comment>
<dbReference type="EC" id="1.14.15.46" evidence="11"/>
<keyword evidence="4 11" id="KW-0831">Ubiquinone biosynthesis</keyword>
<keyword evidence="3 11" id="KW-0285">Flavoprotein</keyword>
<dbReference type="GO" id="GO:0071949">
    <property type="term" value="F:FAD binding"/>
    <property type="evidence" value="ECO:0007669"/>
    <property type="project" value="InterPro"/>
</dbReference>
<evidence type="ECO:0000256" key="7">
    <source>
        <dbReference type="ARBA" id="ARBA00023002"/>
    </source>
</evidence>
<evidence type="ECO:0000313" key="14">
    <source>
        <dbReference type="EMBL" id="KIW92282.1"/>
    </source>
</evidence>
<dbReference type="PANTHER" id="PTHR43876:SF7">
    <property type="entry name" value="UBIQUINONE BIOSYNTHESIS MONOOXYGENASE COQ6, MITOCHONDRIAL"/>
    <property type="match status" value="1"/>
</dbReference>
<comment type="similarity">
    <text evidence="2 11">Belongs to the UbiH/COQ6 family.</text>
</comment>
<keyword evidence="7 11" id="KW-0560">Oxidoreductase</keyword>
<dbReference type="EMBL" id="KN846989">
    <property type="protein sequence ID" value="KIW92282.1"/>
    <property type="molecule type" value="Genomic_DNA"/>
</dbReference>
<dbReference type="InterPro" id="IPR002563">
    <property type="entry name" value="Flavin_Rdtase-like_dom"/>
</dbReference>
<dbReference type="PRINTS" id="PR00420">
    <property type="entry name" value="RNGMNOXGNASE"/>
</dbReference>
<proteinExistence type="inferred from homology"/>
<dbReference type="SMART" id="SM00903">
    <property type="entry name" value="Flavin_Reduct"/>
    <property type="match status" value="1"/>
</dbReference>
<dbReference type="RefSeq" id="XP_016618951.1">
    <property type="nucleotide sequence ID" value="XM_016765001.1"/>
</dbReference>
<evidence type="ECO:0000256" key="12">
    <source>
        <dbReference type="SAM" id="MobiDB-lite"/>
    </source>
</evidence>
<dbReference type="PROSITE" id="PS51257">
    <property type="entry name" value="PROKAR_LIPOPROTEIN"/>
    <property type="match status" value="1"/>
</dbReference>
<feature type="compositionally biased region" description="Polar residues" evidence="12">
    <location>
        <begin position="54"/>
        <end position="85"/>
    </location>
</feature>
<dbReference type="InterPro" id="IPR000689">
    <property type="entry name" value="UbQ_mOase_COQ6"/>
</dbReference>
<dbReference type="Proteomes" id="UP000053789">
    <property type="component" value="Unassembled WGS sequence"/>
</dbReference>
<dbReference type="SUPFAM" id="SSF51905">
    <property type="entry name" value="FAD/NAD(P)-binding domain"/>
    <property type="match status" value="1"/>
</dbReference>
<dbReference type="PANTHER" id="PTHR43876">
    <property type="entry name" value="UBIQUINONE BIOSYNTHESIS MONOOXYGENASE COQ6, MITOCHONDRIAL"/>
    <property type="match status" value="1"/>
</dbReference>
<keyword evidence="5 11" id="KW-0999">Mitochondrion inner membrane</keyword>
<gene>
    <name evidence="11" type="primary">COQ6</name>
    <name evidence="14" type="ORF">Z519_07266</name>
</gene>
<name>A0A0D2G0L3_CLAB1</name>
<dbReference type="InterPro" id="IPR010971">
    <property type="entry name" value="UbiH/COQ6"/>
</dbReference>
<dbReference type="GO" id="GO:0016712">
    <property type="term" value="F:oxidoreductase activity, acting on paired donors, with incorporation or reduction of molecular oxygen, reduced flavin or flavoprotein as one donor, and incorporation of one atom of oxygen"/>
    <property type="evidence" value="ECO:0007669"/>
    <property type="project" value="UniProtKB-UniRule"/>
</dbReference>
<evidence type="ECO:0000256" key="4">
    <source>
        <dbReference type="ARBA" id="ARBA00022688"/>
    </source>
</evidence>
<evidence type="ECO:0000256" key="3">
    <source>
        <dbReference type="ARBA" id="ARBA00022630"/>
    </source>
</evidence>
<evidence type="ECO:0000256" key="8">
    <source>
        <dbReference type="ARBA" id="ARBA00023033"/>
    </source>
</evidence>
<keyword evidence="8 11" id="KW-0503">Monooxygenase</keyword>
<comment type="catalytic activity">
    <reaction evidence="11">
        <text>a 2-methoxy-6-(all-trans-polyprenyl)phenol + 2 reduced [2Fe-2S]-[ferredoxin] + O2 + 2 H(+) = a 2-methoxy-6-(all-trans-polyprenyl)benzene-1,4-diol + 2 oxidized [2Fe-2S]-[ferredoxin] + H2O</text>
        <dbReference type="Rhea" id="RHEA:81183"/>
        <dbReference type="Rhea" id="RHEA-COMP:9551"/>
        <dbReference type="Rhea" id="RHEA-COMP:10000"/>
        <dbReference type="Rhea" id="RHEA-COMP:10001"/>
        <dbReference type="Rhea" id="RHEA-COMP:10858"/>
        <dbReference type="ChEBI" id="CHEBI:15377"/>
        <dbReference type="ChEBI" id="CHEBI:15378"/>
        <dbReference type="ChEBI" id="CHEBI:15379"/>
        <dbReference type="ChEBI" id="CHEBI:33737"/>
        <dbReference type="ChEBI" id="CHEBI:33738"/>
        <dbReference type="ChEBI" id="CHEBI:62731"/>
        <dbReference type="ChEBI" id="CHEBI:84166"/>
        <dbReference type="EC" id="1.14.15.46"/>
    </reaction>
</comment>
<dbReference type="UniPathway" id="UPA00232"/>
<dbReference type="GO" id="GO:0120538">
    <property type="term" value="F:2-methoxy-6-polyprenolphenol 4-hydroxylase activity"/>
    <property type="evidence" value="ECO:0007669"/>
    <property type="project" value="UniProtKB-EC"/>
</dbReference>
<evidence type="ECO:0000256" key="2">
    <source>
        <dbReference type="ARBA" id="ARBA00005349"/>
    </source>
</evidence>
<comment type="catalytic activity">
    <reaction evidence="11">
        <text>a 4-hydroxy-3-(all-trans-polyprenyl)benzoate + 2 reduced [2Fe-2S]-[ferredoxin] + O2 + 2 H(+) = a 3,4-dihydroxy-5-(all-trans-polyprenyl)benzoate + 2 oxidized [2Fe-2S]-[ferredoxin] + H2O</text>
        <dbReference type="Rhea" id="RHEA:81195"/>
        <dbReference type="Rhea" id="RHEA-COMP:9514"/>
        <dbReference type="Rhea" id="RHEA-COMP:10000"/>
        <dbReference type="Rhea" id="RHEA-COMP:10001"/>
        <dbReference type="Rhea" id="RHEA-COMP:10930"/>
        <dbReference type="ChEBI" id="CHEBI:15377"/>
        <dbReference type="ChEBI" id="CHEBI:15378"/>
        <dbReference type="ChEBI" id="CHEBI:15379"/>
        <dbReference type="ChEBI" id="CHEBI:33737"/>
        <dbReference type="ChEBI" id="CHEBI:33738"/>
        <dbReference type="ChEBI" id="CHEBI:64694"/>
        <dbReference type="ChEBI" id="CHEBI:78396"/>
        <dbReference type="EC" id="1.14.15.45"/>
    </reaction>
</comment>
<dbReference type="InterPro" id="IPR018168">
    <property type="entry name" value="Ubi_Hdrlase_CS"/>
</dbReference>
<dbReference type="HAMAP" id="MF_03193">
    <property type="entry name" value="COQ6_monooxygenase"/>
    <property type="match status" value="1"/>
</dbReference>
<keyword evidence="15" id="KW-1185">Reference proteome</keyword>
<accession>A0A0D2G0L3</accession>
<dbReference type="NCBIfam" id="TIGR01988">
    <property type="entry name" value="Ubi-OHases"/>
    <property type="match status" value="1"/>
</dbReference>
<dbReference type="Gene3D" id="3.50.50.60">
    <property type="entry name" value="FAD/NAD(P)-binding domain"/>
    <property type="match status" value="2"/>
</dbReference>
<dbReference type="Pfam" id="PF01494">
    <property type="entry name" value="FAD_binding_3"/>
    <property type="match status" value="1"/>
</dbReference>
<dbReference type="HOGENOM" id="CLU_333990_0_0_1"/>
<dbReference type="InterPro" id="IPR012349">
    <property type="entry name" value="Split_barrel_FMN-bd"/>
</dbReference>
<dbReference type="EC" id="1.14.15.45" evidence="11"/>
<evidence type="ECO:0000259" key="13">
    <source>
        <dbReference type="SMART" id="SM00903"/>
    </source>
</evidence>
<feature type="compositionally biased region" description="Polar residues" evidence="12">
    <location>
        <begin position="107"/>
        <end position="123"/>
    </location>
</feature>
<comment type="function">
    <text evidence="11">FAD-dependent monooxygenase required for two non-consecutive steps during ubiquinone biosynthesis. Required for the C5-ring hydroxylation during ubiquinone biosynthesis by catalyzing the hydroxylation of 4-hydroxy-3-(all-trans-polyprenyl)benzoic acid to 3,4-dihydroxy-5-(all-trans-polyprenyl)benzoic acid. Also acts downstream of coq4, for the C1-hydroxylation during ubiquinone biosynthesis by catalyzing the hydroxylation of 2-methoxy-6-(all-trans-polyprenyl)phenol to 2-methoxy-6-(all-trans-polyprenyl)benzene-1,4-diol. The electrons required for the hydroxylation reaction are funneled indirectly to coq6 from NADPH via a ferredoxin/ferredoxin reductase system.</text>
</comment>
<evidence type="ECO:0000256" key="10">
    <source>
        <dbReference type="ARBA" id="ARBA00023136"/>
    </source>
</evidence>
<evidence type="ECO:0000256" key="9">
    <source>
        <dbReference type="ARBA" id="ARBA00023128"/>
    </source>
</evidence>
<evidence type="ECO:0000256" key="11">
    <source>
        <dbReference type="HAMAP-Rule" id="MF_03193"/>
    </source>
</evidence>
<comment type="pathway">
    <text evidence="11">Cofactor biosynthesis; ubiquinone biosynthesis.</text>
</comment>
<dbReference type="InterPro" id="IPR036188">
    <property type="entry name" value="FAD/NAD-bd_sf"/>
</dbReference>
<dbReference type="PROSITE" id="PS01304">
    <property type="entry name" value="UBIH"/>
    <property type="match status" value="1"/>
</dbReference>
<organism evidence="14 15">
    <name type="scientific">Cladophialophora bantiana (strain ATCC 10958 / CBS 173.52 / CDC B-1940 / NIH 8579)</name>
    <name type="common">Xylohypha bantiana</name>
    <dbReference type="NCBI Taxonomy" id="1442370"/>
    <lineage>
        <taxon>Eukaryota</taxon>
        <taxon>Fungi</taxon>
        <taxon>Dikarya</taxon>
        <taxon>Ascomycota</taxon>
        <taxon>Pezizomycotina</taxon>
        <taxon>Eurotiomycetes</taxon>
        <taxon>Chaetothyriomycetidae</taxon>
        <taxon>Chaetothyriales</taxon>
        <taxon>Herpotrichiellaceae</taxon>
        <taxon>Cladophialophora</taxon>
    </lineage>
</organism>
<feature type="compositionally biased region" description="Basic and acidic residues" evidence="12">
    <location>
        <begin position="124"/>
        <end position="133"/>
    </location>
</feature>
<keyword evidence="14" id="KW-0830">Ubiquinone</keyword>
<evidence type="ECO:0000256" key="5">
    <source>
        <dbReference type="ARBA" id="ARBA00022792"/>
    </source>
</evidence>
<dbReference type="GO" id="GO:0031314">
    <property type="term" value="C:extrinsic component of mitochondrial inner membrane"/>
    <property type="evidence" value="ECO:0007669"/>
    <property type="project" value="UniProtKB-UniRule"/>
</dbReference>
<dbReference type="GO" id="GO:0106364">
    <property type="term" value="F:4-hydroxy-3-all-trans-polyprenylbenzoate oxygenase activity"/>
    <property type="evidence" value="ECO:0007669"/>
    <property type="project" value="UniProtKB-EC"/>
</dbReference>